<reference evidence="10" key="1">
    <citation type="submission" date="2023-10" db="EMBL/GenBank/DDBJ databases">
        <title>Chromosome-level genome of the transformable northern wattle, Acacia crassicarpa.</title>
        <authorList>
            <person name="Massaro I."/>
            <person name="Sinha N.R."/>
            <person name="Poethig S."/>
            <person name="Leichty A.R."/>
        </authorList>
    </citation>
    <scope>NUCLEOTIDE SEQUENCE</scope>
    <source>
        <strain evidence="10">Acra3RX</strain>
        <tissue evidence="10">Leaf</tissue>
    </source>
</reference>
<sequence>MASSDEEGEIVPERVNDYFFIDDKYQPVSLTILPFLMSMDEIKCDLATTVYLRGTADDGMQEIFKQIIAWKFELSSVQPDISVLSKDKVWITLQRPRKSHESIIRTVLVTLYWLHFVRRNPEESRMSVWKYLQEVFSSSDIKLSENDIQNHVSLIREVAERDKDLAKSEYLLTFIKNPSSNEVFPEEHLREKSKWTVDSEEDANDSAGEESSDDRNHSVGSYDTVCAICDNGGEILPCEGKCLRSFHATIDATMVDGFYMCESLGYTRTEVHAIPNFFCANCKYKQHQCYVCGKLGSSDESSNPEVFRCIVSTCGHYYHPECVAKLLAFGVDCEREEIRKNVAAGKSFMCPLHRCSLCRKVEDKNVHDLQFAVCRRCPKAYHRKCLPREIAFTGIDIRAWEGLLVDRILMYCMDHEIFMELGTPVRNHLVFPGKERRKNEGPYNLLLGKEKVATSSRQEDITARSTVTNIKLPEQVAAGSGIRNGGSAKITDKCSGQDTSILSRSVRFDAARKSLKDEKRFVHGNSFQTDQNKSPLKNENPSCSSRLHPDRSLEQKLSSGRIDKTIPDKLVVKKAKTSYQLSITDIRKRVLSLKEECTSAFKEEEFNRSQQLLVTNSCVSKTALEKNLTEGKVEGSIKAIQTALQILDGSGGFIEDAKAICEPGVLNQMFIWQRQLKVYLAPFLHCKRYTSFGRHFTKLGKLKEVVDRLHWYVESGDTIVDFCCGSNDFSCLMKSKLDQMGKTCSFKNYDIFQAKNDFCFEKRDWMSVNAKELPNGSQLIMGLNPPFGVHGFHANKFINKALEFKPKLLILIVPKETKRLDRENVGYNLIWEDHEVFSGKSFYLPGSVDIHNKPMEDWNVKPPPLYLWSRPDWMARHTEIALKHGHIREQDAMHVRGYPVNNYLMEEKYDCYQNYSGLHAPNDVCTILDGIPEDNGNPVPHSENMLIDMELSTP</sequence>
<name>A0AAE1JS93_9FABA</name>
<dbReference type="CDD" id="cd15566">
    <property type="entry name" value="PHD3_NSD"/>
    <property type="match status" value="1"/>
</dbReference>
<dbReference type="GO" id="GO:0005634">
    <property type="term" value="C:nucleus"/>
    <property type="evidence" value="ECO:0007669"/>
    <property type="project" value="UniProtKB-SubCell"/>
</dbReference>
<comment type="caution">
    <text evidence="10">The sequence shown here is derived from an EMBL/GenBank/DDBJ whole genome shotgun (WGS) entry which is preliminary data.</text>
</comment>
<keyword evidence="11" id="KW-1185">Reference proteome</keyword>
<dbReference type="InterPro" id="IPR058939">
    <property type="entry name" value="Mtase_EDM2"/>
</dbReference>
<evidence type="ECO:0000256" key="2">
    <source>
        <dbReference type="ARBA" id="ARBA00022723"/>
    </source>
</evidence>
<dbReference type="Pfam" id="PF26055">
    <property type="entry name" value="Mtase_EDM2"/>
    <property type="match status" value="1"/>
</dbReference>
<dbReference type="Pfam" id="PF22908">
    <property type="entry name" value="PHD_NSD"/>
    <property type="match status" value="1"/>
</dbReference>
<feature type="compositionally biased region" description="Polar residues" evidence="8">
    <location>
        <begin position="525"/>
        <end position="545"/>
    </location>
</feature>
<organism evidence="10 11">
    <name type="scientific">Acacia crassicarpa</name>
    <name type="common">northern wattle</name>
    <dbReference type="NCBI Taxonomy" id="499986"/>
    <lineage>
        <taxon>Eukaryota</taxon>
        <taxon>Viridiplantae</taxon>
        <taxon>Streptophyta</taxon>
        <taxon>Embryophyta</taxon>
        <taxon>Tracheophyta</taxon>
        <taxon>Spermatophyta</taxon>
        <taxon>Magnoliopsida</taxon>
        <taxon>eudicotyledons</taxon>
        <taxon>Gunneridae</taxon>
        <taxon>Pentapetalae</taxon>
        <taxon>rosids</taxon>
        <taxon>fabids</taxon>
        <taxon>Fabales</taxon>
        <taxon>Fabaceae</taxon>
        <taxon>Caesalpinioideae</taxon>
        <taxon>mimosoid clade</taxon>
        <taxon>Acacieae</taxon>
        <taxon>Acacia</taxon>
    </lineage>
</organism>
<evidence type="ECO:0000313" key="11">
    <source>
        <dbReference type="Proteomes" id="UP001293593"/>
    </source>
</evidence>
<evidence type="ECO:0000313" key="10">
    <source>
        <dbReference type="EMBL" id="KAK4276312.1"/>
    </source>
</evidence>
<dbReference type="PROSITE" id="PS50089">
    <property type="entry name" value="ZF_RING_2"/>
    <property type="match status" value="1"/>
</dbReference>
<accession>A0AAE1JS93</accession>
<dbReference type="Pfam" id="PF12047">
    <property type="entry name" value="DNMT1-RFD"/>
    <property type="match status" value="1"/>
</dbReference>
<dbReference type="AlphaFoldDB" id="A0AAE1JS93"/>
<dbReference type="PANTHER" id="PTHR46235:SF13">
    <property type="entry name" value="EDM2-LIKE PROTEIN1"/>
    <property type="match status" value="1"/>
</dbReference>
<dbReference type="EMBL" id="JAWXYG010000004">
    <property type="protein sequence ID" value="KAK4276312.1"/>
    <property type="molecule type" value="Genomic_DNA"/>
</dbReference>
<dbReference type="CDD" id="cd15565">
    <property type="entry name" value="PHD2_NSD"/>
    <property type="match status" value="1"/>
</dbReference>
<feature type="compositionally biased region" description="Basic and acidic residues" evidence="8">
    <location>
        <begin position="185"/>
        <end position="197"/>
    </location>
</feature>
<dbReference type="InterPro" id="IPR001965">
    <property type="entry name" value="Znf_PHD"/>
</dbReference>
<evidence type="ECO:0000256" key="1">
    <source>
        <dbReference type="ARBA" id="ARBA00004123"/>
    </source>
</evidence>
<protein>
    <recommendedName>
        <fullName evidence="9">RING-type domain-containing protein</fullName>
    </recommendedName>
</protein>
<dbReference type="InterPro" id="IPR013083">
    <property type="entry name" value="Znf_RING/FYVE/PHD"/>
</dbReference>
<feature type="region of interest" description="Disordered" evidence="8">
    <location>
        <begin position="520"/>
        <end position="559"/>
    </location>
</feature>
<feature type="compositionally biased region" description="Acidic residues" evidence="8">
    <location>
        <begin position="198"/>
        <end position="212"/>
    </location>
</feature>
<evidence type="ECO:0000256" key="7">
    <source>
        <dbReference type="PROSITE-ProRule" id="PRU00175"/>
    </source>
</evidence>
<feature type="domain" description="RING-type" evidence="9">
    <location>
        <begin position="289"/>
        <end position="354"/>
    </location>
</feature>
<evidence type="ECO:0000256" key="4">
    <source>
        <dbReference type="ARBA" id="ARBA00022771"/>
    </source>
</evidence>
<keyword evidence="6" id="KW-0539">Nucleus</keyword>
<evidence type="ECO:0000256" key="8">
    <source>
        <dbReference type="SAM" id="MobiDB-lite"/>
    </source>
</evidence>
<dbReference type="Pfam" id="PF23004">
    <property type="entry name" value="PHDvar_NSD"/>
    <property type="match status" value="1"/>
</dbReference>
<dbReference type="Proteomes" id="UP001293593">
    <property type="component" value="Unassembled WGS sequence"/>
</dbReference>
<dbReference type="SMART" id="SM00249">
    <property type="entry name" value="PHD"/>
    <property type="match status" value="3"/>
</dbReference>
<evidence type="ECO:0000259" key="9">
    <source>
        <dbReference type="PROSITE" id="PS50089"/>
    </source>
</evidence>
<evidence type="ECO:0000256" key="6">
    <source>
        <dbReference type="ARBA" id="ARBA00023242"/>
    </source>
</evidence>
<dbReference type="PANTHER" id="PTHR46235">
    <property type="entry name" value="PHD FINGER-CONTAINING PROTEIN DDB_G0268158"/>
    <property type="match status" value="1"/>
</dbReference>
<keyword evidence="5" id="KW-0862">Zinc</keyword>
<keyword evidence="2" id="KW-0479">Metal-binding</keyword>
<comment type="subcellular location">
    <subcellularLocation>
        <location evidence="1">Nucleus</location>
    </subcellularLocation>
</comment>
<dbReference type="Gene3D" id="3.30.40.10">
    <property type="entry name" value="Zinc/RING finger domain, C3HC4 (zinc finger)"/>
    <property type="match status" value="2"/>
</dbReference>
<feature type="region of interest" description="Disordered" evidence="8">
    <location>
        <begin position="185"/>
        <end position="218"/>
    </location>
</feature>
<dbReference type="InterPro" id="IPR055198">
    <property type="entry name" value="NSD_PHD"/>
</dbReference>
<evidence type="ECO:0000256" key="5">
    <source>
        <dbReference type="ARBA" id="ARBA00022833"/>
    </source>
</evidence>
<keyword evidence="3" id="KW-0677">Repeat</keyword>
<dbReference type="InterPro" id="IPR022702">
    <property type="entry name" value="Cytosine_MeTrfase1_RFD"/>
</dbReference>
<dbReference type="GO" id="GO:0008270">
    <property type="term" value="F:zinc ion binding"/>
    <property type="evidence" value="ECO:0007669"/>
    <property type="project" value="UniProtKB-KW"/>
</dbReference>
<gene>
    <name evidence="10" type="ORF">QN277_019276</name>
</gene>
<evidence type="ECO:0000256" key="3">
    <source>
        <dbReference type="ARBA" id="ARBA00022737"/>
    </source>
</evidence>
<keyword evidence="4 7" id="KW-0863">Zinc-finger</keyword>
<dbReference type="InterPro" id="IPR055197">
    <property type="entry name" value="PHDvar_NSD"/>
</dbReference>
<dbReference type="GO" id="GO:0006338">
    <property type="term" value="P:chromatin remodeling"/>
    <property type="evidence" value="ECO:0007669"/>
    <property type="project" value="UniProtKB-ARBA"/>
</dbReference>
<proteinExistence type="predicted"/>
<dbReference type="InterPro" id="IPR001841">
    <property type="entry name" value="Znf_RING"/>
</dbReference>